<evidence type="ECO:0000313" key="2">
    <source>
        <dbReference type="Proteomes" id="UP000676336"/>
    </source>
</evidence>
<name>A0A8S2P9Z9_9BILA</name>
<dbReference type="Proteomes" id="UP000676336">
    <property type="component" value="Unassembled WGS sequence"/>
</dbReference>
<organism evidence="1 2">
    <name type="scientific">Rotaria magnacalcarata</name>
    <dbReference type="NCBI Taxonomy" id="392030"/>
    <lineage>
        <taxon>Eukaryota</taxon>
        <taxon>Metazoa</taxon>
        <taxon>Spiralia</taxon>
        <taxon>Gnathifera</taxon>
        <taxon>Rotifera</taxon>
        <taxon>Eurotatoria</taxon>
        <taxon>Bdelloidea</taxon>
        <taxon>Philodinida</taxon>
        <taxon>Philodinidae</taxon>
        <taxon>Rotaria</taxon>
    </lineage>
</organism>
<dbReference type="EMBL" id="CAJOBI010005590">
    <property type="protein sequence ID" value="CAF4036657.1"/>
    <property type="molecule type" value="Genomic_DNA"/>
</dbReference>
<comment type="caution">
    <text evidence="1">The sequence shown here is derived from an EMBL/GenBank/DDBJ whole genome shotgun (WGS) entry which is preliminary data.</text>
</comment>
<protein>
    <submittedName>
        <fullName evidence="1">Uncharacterized protein</fullName>
    </submittedName>
</protein>
<gene>
    <name evidence="1" type="ORF">SMN809_LOCUS13873</name>
</gene>
<accession>A0A8S2P9Z9</accession>
<proteinExistence type="predicted"/>
<dbReference type="AlphaFoldDB" id="A0A8S2P9Z9"/>
<feature type="non-terminal residue" evidence="1">
    <location>
        <position position="1"/>
    </location>
</feature>
<evidence type="ECO:0000313" key="1">
    <source>
        <dbReference type="EMBL" id="CAF4036657.1"/>
    </source>
</evidence>
<sequence>MLHRSYSEKQMSGNLPPAACFHDGCHLVQYLHNHIGEDLVATDAATSLSNVKFSVDRTHFKNHVGEWCLANMNPDDNRRWRRAPVFLLLLFHMKNLALCHVRPNRVFDIVNNCVVVPDVSLPHSERITQVVETNSSLHSERESP</sequence>
<reference evidence="1" key="1">
    <citation type="submission" date="2021-02" db="EMBL/GenBank/DDBJ databases">
        <authorList>
            <person name="Nowell W R."/>
        </authorList>
    </citation>
    <scope>NUCLEOTIDE SEQUENCE</scope>
</reference>